<reference evidence="2 3" key="1">
    <citation type="submission" date="2018-05" db="EMBL/GenBank/DDBJ databases">
        <title>Pararhodobacter marina sp. nov., isolated from deep-sea water of the Indian Ocean.</title>
        <authorList>
            <person name="Lai Q.Sr."/>
            <person name="Liu X."/>
            <person name="Shao Z."/>
        </authorList>
    </citation>
    <scope>NUCLEOTIDE SEQUENCE [LARGE SCALE GENOMIC DNA]</scope>
    <source>
        <strain evidence="2 3">CIC4N-9</strain>
    </source>
</reference>
<dbReference type="InterPro" id="IPR012106">
    <property type="entry name" value="Phage_Mu_Gp1"/>
</dbReference>
<keyword evidence="3" id="KW-1185">Reference proteome</keyword>
<dbReference type="Pfam" id="PF10123">
    <property type="entry name" value="Mu-like_Pro"/>
    <property type="match status" value="1"/>
</dbReference>
<evidence type="ECO:0000259" key="1">
    <source>
        <dbReference type="Pfam" id="PF10124"/>
    </source>
</evidence>
<feature type="domain" description="Bacteriophage Mu GpT" evidence="1">
    <location>
        <begin position="213"/>
        <end position="237"/>
    </location>
</feature>
<comment type="caution">
    <text evidence="2">The sequence shown here is derived from an EMBL/GenBank/DDBJ whole genome shotgun (WGS) entry which is preliminary data.</text>
</comment>
<dbReference type="RefSeq" id="WP_109533030.1">
    <property type="nucleotide sequence ID" value="NZ_QEYD01000005.1"/>
</dbReference>
<dbReference type="Proteomes" id="UP000244940">
    <property type="component" value="Unassembled WGS sequence"/>
</dbReference>
<dbReference type="OrthoDB" id="7306769at2"/>
<evidence type="ECO:0000313" key="2">
    <source>
        <dbReference type="EMBL" id="PWE28981.1"/>
    </source>
</evidence>
<dbReference type="InterPro" id="IPR018774">
    <property type="entry name" value="Phage_Mu_GpT"/>
</dbReference>
<proteinExistence type="predicted"/>
<organism evidence="2 3">
    <name type="scientific">Pararhodobacter marinus</name>
    <dbReference type="NCBI Taxonomy" id="2184063"/>
    <lineage>
        <taxon>Bacteria</taxon>
        <taxon>Pseudomonadati</taxon>
        <taxon>Pseudomonadota</taxon>
        <taxon>Alphaproteobacteria</taxon>
        <taxon>Rhodobacterales</taxon>
        <taxon>Paracoccaceae</taxon>
        <taxon>Pararhodobacter</taxon>
    </lineage>
</organism>
<dbReference type="GeneID" id="94365060"/>
<gene>
    <name evidence="2" type="ORF">C4N9_09180</name>
</gene>
<dbReference type="EMBL" id="QEYD01000005">
    <property type="protein sequence ID" value="PWE28981.1"/>
    <property type="molecule type" value="Genomic_DNA"/>
</dbReference>
<name>A0A2U2CAW1_9RHOB</name>
<sequence>MNTAPAIALLQAATLPADPVGDWVHLLPAGAITTQDGRGPYRVEDAEALIAASLQSTSKLPIDENHAIDLAAPRGEASPARGWIVGLQARDDGIWGQVEWTDTGKSLLADRAYLALSPAIAHDKSGRVLRILRASLVNRPNLRGLTALHQEDPMSLLHRLAALLGLDETTTEDALIERVTSLHQQAPEAVALQAQLAQIGTALGLAQDAPAETTAECYDGQNFFDTDHPVIAEDASSSGRASVPVQPMQLD</sequence>
<dbReference type="AlphaFoldDB" id="A0A2U2CAW1"/>
<accession>A0A2U2CAW1</accession>
<evidence type="ECO:0000313" key="3">
    <source>
        <dbReference type="Proteomes" id="UP000244940"/>
    </source>
</evidence>
<dbReference type="Pfam" id="PF10124">
    <property type="entry name" value="Mu-like_gpT"/>
    <property type="match status" value="1"/>
</dbReference>
<protein>
    <recommendedName>
        <fullName evidence="1">Bacteriophage Mu GpT domain-containing protein</fullName>
    </recommendedName>
</protein>